<comment type="caution">
    <text evidence="2">The sequence shown here is derived from an EMBL/GenBank/DDBJ whole genome shotgun (WGS) entry which is preliminary data.</text>
</comment>
<reference evidence="2" key="1">
    <citation type="submission" date="2021-02" db="EMBL/GenBank/DDBJ databases">
        <authorList>
            <person name="Dougan E. K."/>
            <person name="Rhodes N."/>
            <person name="Thang M."/>
            <person name="Chan C."/>
        </authorList>
    </citation>
    <scope>NUCLEOTIDE SEQUENCE</scope>
</reference>
<keyword evidence="1" id="KW-1133">Transmembrane helix</keyword>
<dbReference type="EMBL" id="CAJNIZ010044731">
    <property type="protein sequence ID" value="CAE7699400.1"/>
    <property type="molecule type" value="Genomic_DNA"/>
</dbReference>
<feature type="non-terminal residue" evidence="2">
    <location>
        <position position="1"/>
    </location>
</feature>
<dbReference type="AlphaFoldDB" id="A0A812WZT3"/>
<gene>
    <name evidence="2" type="ORF">SPIL2461_LOCUS19657</name>
</gene>
<feature type="non-terminal residue" evidence="2">
    <location>
        <position position="322"/>
    </location>
</feature>
<accession>A0A812WZT3</accession>
<keyword evidence="1" id="KW-0812">Transmembrane</keyword>
<proteinExistence type="predicted"/>
<sequence length="322" mass="36697">GYLLEQIASKVYMIDTNLFSPMVRGPPGFDPSSPKEKGKKGEEHLANTPVFLHFWKAILDVGEYKKYTYTVKVDIDTVLLPDRLSTLLHGRPVRAEYFLNTDKDMYGNFLHGPIEIMSKDAMVLFSEQSKDCEAKISKLAYGEDFWMNNCLKELKVEAVSGLHILYDMYSYGEYAQKICSPLRPDKVVDKFDISFPAYHPYKDFRSWMQCRMQAEPTKWSGDKQQKACAKADKPIPKMKAETNRLFSVFRDVQAGRRTAPVMALFLALSGAIILAILGVAKQVMGVRIRSIERDEAMSDWEMESGAKDQVLHLLRSRNDPAN</sequence>
<keyword evidence="3" id="KW-1185">Reference proteome</keyword>
<evidence type="ECO:0000256" key="1">
    <source>
        <dbReference type="SAM" id="Phobius"/>
    </source>
</evidence>
<evidence type="ECO:0000313" key="2">
    <source>
        <dbReference type="EMBL" id="CAE7699400.1"/>
    </source>
</evidence>
<feature type="transmembrane region" description="Helical" evidence="1">
    <location>
        <begin position="259"/>
        <end position="280"/>
    </location>
</feature>
<dbReference type="OrthoDB" id="447746at2759"/>
<evidence type="ECO:0000313" key="3">
    <source>
        <dbReference type="Proteomes" id="UP000649617"/>
    </source>
</evidence>
<organism evidence="2 3">
    <name type="scientific">Symbiodinium pilosum</name>
    <name type="common">Dinoflagellate</name>
    <dbReference type="NCBI Taxonomy" id="2952"/>
    <lineage>
        <taxon>Eukaryota</taxon>
        <taxon>Sar</taxon>
        <taxon>Alveolata</taxon>
        <taxon>Dinophyceae</taxon>
        <taxon>Suessiales</taxon>
        <taxon>Symbiodiniaceae</taxon>
        <taxon>Symbiodinium</taxon>
    </lineage>
</organism>
<name>A0A812WZT3_SYMPI</name>
<protein>
    <submittedName>
        <fullName evidence="2">Uncharacterized protein</fullName>
    </submittedName>
</protein>
<dbReference type="Proteomes" id="UP000649617">
    <property type="component" value="Unassembled WGS sequence"/>
</dbReference>
<keyword evidence="1" id="KW-0472">Membrane</keyword>